<evidence type="ECO:0000313" key="3">
    <source>
        <dbReference type="Proteomes" id="UP001597191"/>
    </source>
</evidence>
<keyword evidence="2" id="KW-0808">Transferase</keyword>
<keyword evidence="2" id="KW-0328">Glycosyltransferase</keyword>
<reference evidence="3" key="1">
    <citation type="journal article" date="2019" name="Int. J. Syst. Evol. Microbiol.">
        <title>The Global Catalogue of Microorganisms (GCM) 10K type strain sequencing project: providing services to taxonomists for standard genome sequencing and annotation.</title>
        <authorList>
            <consortium name="The Broad Institute Genomics Platform"/>
            <consortium name="The Broad Institute Genome Sequencing Center for Infectious Disease"/>
            <person name="Wu L."/>
            <person name="Ma J."/>
        </authorList>
    </citation>
    <scope>NUCLEOTIDE SEQUENCE [LARGE SCALE GENOMIC DNA]</scope>
    <source>
        <strain evidence="3">CCM 8937</strain>
    </source>
</reference>
<accession>A0ABW4BQI4</accession>
<keyword evidence="3" id="KW-1185">Reference proteome</keyword>
<dbReference type="InterPro" id="IPR001173">
    <property type="entry name" value="Glyco_trans_2-like"/>
</dbReference>
<proteinExistence type="predicted"/>
<dbReference type="EMBL" id="JBHTOH010000076">
    <property type="protein sequence ID" value="MFD1411453.1"/>
    <property type="molecule type" value="Genomic_DNA"/>
</dbReference>
<evidence type="ECO:0000259" key="1">
    <source>
        <dbReference type="Pfam" id="PF00535"/>
    </source>
</evidence>
<name>A0ABW4BQI4_9LACO</name>
<dbReference type="InterPro" id="IPR029044">
    <property type="entry name" value="Nucleotide-diphossugar_trans"/>
</dbReference>
<sequence length="275" mass="31954">MAKLTVIVVTYQRDFRTTPSAAVLLQYAQQEKINLIVFDNKFVGKKITGINVVNIQSSENLGLAKAYNFAFCQSKKAQSKWLLLLDHDTEVSQDYLERILNSAQTMTKAILPFVVSKNTVVSPLIASKYISLRDKNIPKPGTYNGELMAINSGSVLSVAAMDEIGGFNEKFPLDFLDHWLFWRLNQLKSLNYYLIDEKIGHDLSVQSPNKMNFDRYIGILQAEEIYYTEYNRVQKENYVKNLRLRAAKQFLIMHNRKFWRATVHQYFTFRRELKK</sequence>
<evidence type="ECO:0000313" key="2">
    <source>
        <dbReference type="EMBL" id="MFD1411453.1"/>
    </source>
</evidence>
<protein>
    <submittedName>
        <fullName evidence="2">Glycosyltransferase</fullName>
        <ecNumber evidence="2">2.4.-.-</ecNumber>
    </submittedName>
</protein>
<dbReference type="Pfam" id="PF00535">
    <property type="entry name" value="Glycos_transf_2"/>
    <property type="match status" value="1"/>
</dbReference>
<organism evidence="2 3">
    <name type="scientific">Lapidilactobacillus gannanensis</name>
    <dbReference type="NCBI Taxonomy" id="2486002"/>
    <lineage>
        <taxon>Bacteria</taxon>
        <taxon>Bacillati</taxon>
        <taxon>Bacillota</taxon>
        <taxon>Bacilli</taxon>
        <taxon>Lactobacillales</taxon>
        <taxon>Lactobacillaceae</taxon>
        <taxon>Lapidilactobacillus</taxon>
    </lineage>
</organism>
<feature type="domain" description="Glycosyltransferase 2-like" evidence="1">
    <location>
        <begin position="51"/>
        <end position="124"/>
    </location>
</feature>
<dbReference type="SUPFAM" id="SSF53448">
    <property type="entry name" value="Nucleotide-diphospho-sugar transferases"/>
    <property type="match status" value="1"/>
</dbReference>
<gene>
    <name evidence="2" type="ORF">ACFQ4R_07635</name>
</gene>
<dbReference type="RefSeq" id="WP_125651220.1">
    <property type="nucleotide sequence ID" value="NZ_JBHTOH010000076.1"/>
</dbReference>
<comment type="caution">
    <text evidence="2">The sequence shown here is derived from an EMBL/GenBank/DDBJ whole genome shotgun (WGS) entry which is preliminary data.</text>
</comment>
<dbReference type="Gene3D" id="3.90.550.10">
    <property type="entry name" value="Spore Coat Polysaccharide Biosynthesis Protein SpsA, Chain A"/>
    <property type="match status" value="1"/>
</dbReference>
<dbReference type="EC" id="2.4.-.-" evidence="2"/>
<dbReference type="Proteomes" id="UP001597191">
    <property type="component" value="Unassembled WGS sequence"/>
</dbReference>
<dbReference type="GO" id="GO:0016757">
    <property type="term" value="F:glycosyltransferase activity"/>
    <property type="evidence" value="ECO:0007669"/>
    <property type="project" value="UniProtKB-KW"/>
</dbReference>